<evidence type="ECO:0000313" key="4">
    <source>
        <dbReference type="EMBL" id="HIW82890.1"/>
    </source>
</evidence>
<evidence type="ECO:0000256" key="2">
    <source>
        <dbReference type="ARBA" id="ARBA00022679"/>
    </source>
</evidence>
<dbReference type="Proteomes" id="UP000824263">
    <property type="component" value="Unassembled WGS sequence"/>
</dbReference>
<gene>
    <name evidence="4" type="ORF">H9873_00990</name>
</gene>
<keyword evidence="1 4" id="KW-0328">Glycosyltransferase</keyword>
<feature type="non-terminal residue" evidence="4">
    <location>
        <position position="1"/>
    </location>
</feature>
<name>A0A9D1UDV9_9FIRM</name>
<evidence type="ECO:0000313" key="5">
    <source>
        <dbReference type="Proteomes" id="UP000824263"/>
    </source>
</evidence>
<protein>
    <submittedName>
        <fullName evidence="4">Glycosyltransferase</fullName>
        <ecNumber evidence="4">2.4.-.-</ecNumber>
    </submittedName>
</protein>
<dbReference type="PANTHER" id="PTHR22916:SF51">
    <property type="entry name" value="GLYCOSYLTRANSFERASE EPSH-RELATED"/>
    <property type="match status" value="1"/>
</dbReference>
<dbReference type="PANTHER" id="PTHR22916">
    <property type="entry name" value="GLYCOSYLTRANSFERASE"/>
    <property type="match status" value="1"/>
</dbReference>
<proteinExistence type="predicted"/>
<dbReference type="Gene3D" id="3.90.550.10">
    <property type="entry name" value="Spore Coat Polysaccharide Biosynthesis Protein SpsA, Chain A"/>
    <property type="match status" value="1"/>
</dbReference>
<dbReference type="EMBL" id="DXGF01000021">
    <property type="protein sequence ID" value="HIW82890.1"/>
    <property type="molecule type" value="Genomic_DNA"/>
</dbReference>
<reference evidence="4" key="2">
    <citation type="submission" date="2021-04" db="EMBL/GenBank/DDBJ databases">
        <authorList>
            <person name="Gilroy R."/>
        </authorList>
    </citation>
    <scope>NUCLEOTIDE SEQUENCE</scope>
    <source>
        <strain evidence="4">ChiSxjej1B13-11762</strain>
    </source>
</reference>
<accession>A0A9D1UDV9</accession>
<evidence type="ECO:0000259" key="3">
    <source>
        <dbReference type="Pfam" id="PF00535"/>
    </source>
</evidence>
<dbReference type="SUPFAM" id="SSF53448">
    <property type="entry name" value="Nucleotide-diphospho-sugar transferases"/>
    <property type="match status" value="1"/>
</dbReference>
<dbReference type="Pfam" id="PF00535">
    <property type="entry name" value="Glycos_transf_2"/>
    <property type="match status" value="1"/>
</dbReference>
<reference evidence="4" key="1">
    <citation type="journal article" date="2021" name="PeerJ">
        <title>Extensive microbial diversity within the chicken gut microbiome revealed by metagenomics and culture.</title>
        <authorList>
            <person name="Gilroy R."/>
            <person name="Ravi A."/>
            <person name="Getino M."/>
            <person name="Pursley I."/>
            <person name="Horton D.L."/>
            <person name="Alikhan N.F."/>
            <person name="Baker D."/>
            <person name="Gharbi K."/>
            <person name="Hall N."/>
            <person name="Watson M."/>
            <person name="Adriaenssens E.M."/>
            <person name="Foster-Nyarko E."/>
            <person name="Jarju S."/>
            <person name="Secka A."/>
            <person name="Antonio M."/>
            <person name="Oren A."/>
            <person name="Chaudhuri R.R."/>
            <person name="La Ragione R."/>
            <person name="Hildebrand F."/>
            <person name="Pallen M.J."/>
        </authorList>
    </citation>
    <scope>NUCLEOTIDE SEQUENCE</scope>
    <source>
        <strain evidence="4">ChiSxjej1B13-11762</strain>
    </source>
</reference>
<organism evidence="4 5">
    <name type="scientific">Candidatus Dorea gallistercoris</name>
    <dbReference type="NCBI Taxonomy" id="2838542"/>
    <lineage>
        <taxon>Bacteria</taxon>
        <taxon>Bacillati</taxon>
        <taxon>Bacillota</taxon>
        <taxon>Clostridia</taxon>
        <taxon>Lachnospirales</taxon>
        <taxon>Lachnospiraceae</taxon>
        <taxon>Dorea</taxon>
    </lineage>
</organism>
<dbReference type="EC" id="2.4.-.-" evidence="4"/>
<keyword evidence="2 4" id="KW-0808">Transferase</keyword>
<feature type="domain" description="Glycosyltransferase 2-like" evidence="3">
    <location>
        <begin position="1"/>
        <end position="91"/>
    </location>
</feature>
<evidence type="ECO:0000256" key="1">
    <source>
        <dbReference type="ARBA" id="ARBA00022676"/>
    </source>
</evidence>
<dbReference type="GO" id="GO:0016757">
    <property type="term" value="F:glycosyltransferase activity"/>
    <property type="evidence" value="ECO:0007669"/>
    <property type="project" value="UniProtKB-KW"/>
</dbReference>
<dbReference type="AlphaFoldDB" id="A0A9D1UDV9"/>
<dbReference type="InterPro" id="IPR029044">
    <property type="entry name" value="Nucleotide-diphossugar_trans"/>
</dbReference>
<dbReference type="CDD" id="cd00761">
    <property type="entry name" value="Glyco_tranf_GTA_type"/>
    <property type="match status" value="1"/>
</dbReference>
<sequence>NGGLGKARNTGIVNARGKYLMFVDSDDYIDSRMLEVLYENITQNGADVASCGVYHVFQQRKIPQYDKIEKFLCSAEEAFGLLLLGDKIPGTAWNKLYRVELFETLRFPEGIFYEDIQFHTDLMQMIDRFYVDTTPLYYYLHRSGSITTMKFDSRAMTYIYAYEDTLKVIEQKYPAIIPQARFKLTWAYFCIFDRMLQQDDFKKIKEYHKVKTFLKRNFLRILMSPYFSRARKMGALALFLNVEAYRYLTAMNDKKNKGVVS</sequence>
<comment type="caution">
    <text evidence="4">The sequence shown here is derived from an EMBL/GenBank/DDBJ whole genome shotgun (WGS) entry which is preliminary data.</text>
</comment>
<dbReference type="InterPro" id="IPR001173">
    <property type="entry name" value="Glyco_trans_2-like"/>
</dbReference>